<dbReference type="GO" id="GO:0009231">
    <property type="term" value="P:riboflavin biosynthetic process"/>
    <property type="evidence" value="ECO:0007669"/>
    <property type="project" value="InterPro"/>
</dbReference>
<comment type="caution">
    <text evidence="2">The sequence shown here is derived from an EMBL/GenBank/DDBJ whole genome shotgun (WGS) entry which is preliminary data.</text>
</comment>
<name>A0A2G7T9T8_9FLAO</name>
<proteinExistence type="predicted"/>
<dbReference type="Pfam" id="PF01872">
    <property type="entry name" value="RibD_C"/>
    <property type="match status" value="1"/>
</dbReference>
<dbReference type="PANTHER" id="PTHR38011">
    <property type="entry name" value="DIHYDROFOLATE REDUCTASE FAMILY PROTEIN (AFU_ORTHOLOGUE AFUA_8G06820)"/>
    <property type="match status" value="1"/>
</dbReference>
<dbReference type="InterPro" id="IPR024072">
    <property type="entry name" value="DHFR-like_dom_sf"/>
</dbReference>
<dbReference type="PANTHER" id="PTHR38011:SF11">
    <property type="entry name" value="2,5-DIAMINO-6-RIBOSYLAMINO-4(3H)-PYRIMIDINONE 5'-PHOSPHATE REDUCTASE"/>
    <property type="match status" value="1"/>
</dbReference>
<evidence type="ECO:0000259" key="1">
    <source>
        <dbReference type="Pfam" id="PF01872"/>
    </source>
</evidence>
<dbReference type="EMBL" id="PEKC01000013">
    <property type="protein sequence ID" value="PII36692.1"/>
    <property type="molecule type" value="Genomic_DNA"/>
</dbReference>
<dbReference type="SUPFAM" id="SSF53597">
    <property type="entry name" value="Dihydrofolate reductase-like"/>
    <property type="match status" value="1"/>
</dbReference>
<sequence>MAPAKALSNAFGKVFIATSVDGFIARPDGSLDWLPAGGDGGEDYGYAAFMKTVDGIVMGRSTYESVLGFESWPFDKPVVVMSRTLGAGDVPAHLRGKLCITSAQPAQLVAELRAEGWSSAYIDGGAVIRAFLAAGEIGEMTITRVPVLIGAGRPLFGDIGCDLRLTCLASQAYPSGMVSTRYRVEAGGRVMVRNGGGDE</sequence>
<accession>A0A2G7T9T8</accession>
<evidence type="ECO:0000313" key="2">
    <source>
        <dbReference type="EMBL" id="PII36692.1"/>
    </source>
</evidence>
<dbReference type="GO" id="GO:0008703">
    <property type="term" value="F:5-amino-6-(5-phosphoribosylamino)uracil reductase activity"/>
    <property type="evidence" value="ECO:0007669"/>
    <property type="project" value="InterPro"/>
</dbReference>
<dbReference type="AlphaFoldDB" id="A0A2G7T9T8"/>
<feature type="domain" description="Bacterial bifunctional deaminase-reductase C-terminal" evidence="1">
    <location>
        <begin position="14"/>
        <end position="178"/>
    </location>
</feature>
<gene>
    <name evidence="2" type="ORF">CTI11_05865</name>
</gene>
<organism evidence="2">
    <name type="scientific">Chryseobacterium sp. B5</name>
    <dbReference type="NCBI Taxonomy" id="2050562"/>
    <lineage>
        <taxon>Bacteria</taxon>
        <taxon>Pseudomonadati</taxon>
        <taxon>Bacteroidota</taxon>
        <taxon>Flavobacteriia</taxon>
        <taxon>Flavobacteriales</taxon>
        <taxon>Weeksellaceae</taxon>
        <taxon>Chryseobacterium group</taxon>
        <taxon>Chryseobacterium</taxon>
    </lineage>
</organism>
<dbReference type="Gene3D" id="3.40.430.10">
    <property type="entry name" value="Dihydrofolate Reductase, subunit A"/>
    <property type="match status" value="1"/>
</dbReference>
<dbReference type="InterPro" id="IPR050765">
    <property type="entry name" value="Riboflavin_Biosynth_HTPR"/>
</dbReference>
<dbReference type="InterPro" id="IPR002734">
    <property type="entry name" value="RibDG_C"/>
</dbReference>
<reference evidence="2" key="1">
    <citation type="submission" date="2017-10" db="EMBL/GenBank/DDBJ databases">
        <title>Chryseobacterium sp. B5 is a hydrocarbonoclastic and plant growth promoting bacterium.</title>
        <authorList>
            <person name="Thijs S."/>
            <person name="Gkorezis P."/>
            <person name="Van Hamme J."/>
        </authorList>
    </citation>
    <scope>NUCLEOTIDE SEQUENCE</scope>
    <source>
        <strain evidence="2">B5</strain>
    </source>
</reference>
<protein>
    <submittedName>
        <fullName evidence="2">Deaminase</fullName>
    </submittedName>
</protein>